<evidence type="ECO:0000256" key="6">
    <source>
        <dbReference type="ARBA" id="ARBA00022723"/>
    </source>
</evidence>
<dbReference type="GO" id="GO:0006183">
    <property type="term" value="P:GTP biosynthetic process"/>
    <property type="evidence" value="ECO:0007669"/>
    <property type="project" value="UniProtKB-UniRule"/>
</dbReference>
<accession>A0A2M7SDM0</accession>
<sequence length="153" mass="17634">MERSLIIIKPDAVCKGRIGEVIGRIEKKGFIIRALKIVRLTKKKAEEFYGIYRGMPFFKGLVKFMISAPSVMMVVEGRGVIKKMREMIGARVPSEAKKRTIRGDLASDDRRNIIHGSDSRKNAAREIKIFFKPNEIYKYDKKDWLNSEPDRNS</sequence>
<evidence type="ECO:0000313" key="16">
    <source>
        <dbReference type="EMBL" id="PIZ17608.1"/>
    </source>
</evidence>
<name>A0A2M7SDM0_9BACT</name>
<comment type="caution">
    <text evidence="12 13">Lacks conserved residue(s) required for the propagation of feature annotation.</text>
</comment>
<dbReference type="EC" id="2.7.4.6" evidence="3 12"/>
<protein>
    <recommendedName>
        <fullName evidence="4 12">Nucleoside diphosphate kinase</fullName>
        <shortName evidence="12">NDK</shortName>
        <shortName evidence="12">NDP kinase</shortName>
        <ecNumber evidence="3 12">2.7.4.6</ecNumber>
    </recommendedName>
    <alternativeName>
        <fullName evidence="12">Nucleoside-2-P kinase</fullName>
    </alternativeName>
</protein>
<dbReference type="GO" id="GO:0005737">
    <property type="term" value="C:cytoplasm"/>
    <property type="evidence" value="ECO:0007669"/>
    <property type="project" value="UniProtKB-SubCell"/>
</dbReference>
<dbReference type="InterPro" id="IPR034907">
    <property type="entry name" value="NDK-like_dom"/>
</dbReference>
<dbReference type="GO" id="GO:0006228">
    <property type="term" value="P:UTP biosynthetic process"/>
    <property type="evidence" value="ECO:0007669"/>
    <property type="project" value="UniProtKB-UniRule"/>
</dbReference>
<evidence type="ECO:0000256" key="2">
    <source>
        <dbReference type="ARBA" id="ARBA00008142"/>
    </source>
</evidence>
<feature type="active site" description="Pros-phosphohistidine intermediate" evidence="12">
    <location>
        <position position="115"/>
    </location>
</feature>
<dbReference type="FunFam" id="3.30.70.141:FF:000003">
    <property type="entry name" value="Nucleoside diphosphate kinase"/>
    <property type="match status" value="1"/>
</dbReference>
<evidence type="ECO:0000259" key="15">
    <source>
        <dbReference type="SMART" id="SM00562"/>
    </source>
</evidence>
<feature type="binding site" evidence="12">
    <location>
        <position position="57"/>
    </location>
    <ligand>
        <name>ATP</name>
        <dbReference type="ChEBI" id="CHEBI:30616"/>
    </ligand>
</feature>
<evidence type="ECO:0000256" key="5">
    <source>
        <dbReference type="ARBA" id="ARBA00022679"/>
    </source>
</evidence>
<dbReference type="InterPro" id="IPR036850">
    <property type="entry name" value="NDK-like_dom_sf"/>
</dbReference>
<comment type="subcellular location">
    <subcellularLocation>
        <location evidence="12">Cytoplasm</location>
    </subcellularLocation>
</comment>
<comment type="catalytic activity">
    <reaction evidence="12">
        <text>a 2'-deoxyribonucleoside 5'-diphosphate + ATP = a 2'-deoxyribonucleoside 5'-triphosphate + ADP</text>
        <dbReference type="Rhea" id="RHEA:44640"/>
        <dbReference type="ChEBI" id="CHEBI:30616"/>
        <dbReference type="ChEBI" id="CHEBI:61560"/>
        <dbReference type="ChEBI" id="CHEBI:73316"/>
        <dbReference type="ChEBI" id="CHEBI:456216"/>
        <dbReference type="EC" id="2.7.4.6"/>
    </reaction>
</comment>
<dbReference type="GO" id="GO:0004550">
    <property type="term" value="F:nucleoside diphosphate kinase activity"/>
    <property type="evidence" value="ECO:0007669"/>
    <property type="project" value="UniProtKB-UniRule"/>
</dbReference>
<evidence type="ECO:0000313" key="17">
    <source>
        <dbReference type="Proteomes" id="UP000229307"/>
    </source>
</evidence>
<dbReference type="Gene3D" id="3.30.70.141">
    <property type="entry name" value="Nucleoside diphosphate kinase-like domain"/>
    <property type="match status" value="1"/>
</dbReference>
<dbReference type="PANTHER" id="PTHR11349">
    <property type="entry name" value="NUCLEOSIDE DIPHOSPHATE KINASE"/>
    <property type="match status" value="1"/>
</dbReference>
<dbReference type="SMART" id="SM00562">
    <property type="entry name" value="NDK"/>
    <property type="match status" value="1"/>
</dbReference>
<dbReference type="Pfam" id="PF00334">
    <property type="entry name" value="NDK"/>
    <property type="match status" value="1"/>
</dbReference>
<comment type="similarity">
    <text evidence="2 12 13 14">Belongs to the NDK family.</text>
</comment>
<evidence type="ECO:0000256" key="1">
    <source>
        <dbReference type="ARBA" id="ARBA00001946"/>
    </source>
</evidence>
<comment type="function">
    <text evidence="12">Major role in the synthesis of nucleoside triphosphates other than ATP. The ATP gamma phosphate is transferred to the NDP beta phosphate via a ping-pong mechanism, using a phosphorylated active-site intermediate.</text>
</comment>
<evidence type="ECO:0000256" key="3">
    <source>
        <dbReference type="ARBA" id="ARBA00012966"/>
    </source>
</evidence>
<evidence type="ECO:0000256" key="10">
    <source>
        <dbReference type="ARBA" id="ARBA00022842"/>
    </source>
</evidence>
<evidence type="ECO:0000256" key="14">
    <source>
        <dbReference type="RuleBase" id="RU004011"/>
    </source>
</evidence>
<reference evidence="17" key="1">
    <citation type="submission" date="2017-09" db="EMBL/GenBank/DDBJ databases">
        <title>Depth-based differentiation of microbial function through sediment-hosted aquifers and enrichment of novel symbionts in the deep terrestrial subsurface.</title>
        <authorList>
            <person name="Probst A.J."/>
            <person name="Ladd B."/>
            <person name="Jarett J.K."/>
            <person name="Geller-Mcgrath D.E."/>
            <person name="Sieber C.M.K."/>
            <person name="Emerson J.B."/>
            <person name="Anantharaman K."/>
            <person name="Thomas B.C."/>
            <person name="Malmstrom R."/>
            <person name="Stieglmeier M."/>
            <person name="Klingl A."/>
            <person name="Woyke T."/>
            <person name="Ryan C.M."/>
            <person name="Banfield J.F."/>
        </authorList>
    </citation>
    <scope>NUCLEOTIDE SEQUENCE [LARGE SCALE GENOMIC DNA]</scope>
</reference>
<feature type="binding site" evidence="12">
    <location>
        <position position="85"/>
    </location>
    <ligand>
        <name>ATP</name>
        <dbReference type="ChEBI" id="CHEBI:30616"/>
    </ligand>
</feature>
<keyword evidence="10 12" id="KW-0460">Magnesium</keyword>
<dbReference type="GO" id="GO:0005524">
    <property type="term" value="F:ATP binding"/>
    <property type="evidence" value="ECO:0007669"/>
    <property type="project" value="UniProtKB-UniRule"/>
</dbReference>
<dbReference type="Proteomes" id="UP000229307">
    <property type="component" value="Unassembled WGS sequence"/>
</dbReference>
<comment type="cofactor">
    <cofactor evidence="1 12">
        <name>Mg(2+)</name>
        <dbReference type="ChEBI" id="CHEBI:18420"/>
    </cofactor>
</comment>
<dbReference type="GO" id="GO:0046872">
    <property type="term" value="F:metal ion binding"/>
    <property type="evidence" value="ECO:0007669"/>
    <property type="project" value="UniProtKB-KW"/>
</dbReference>
<gene>
    <name evidence="12" type="primary">ndk</name>
    <name evidence="16" type="ORF">COY52_03805</name>
</gene>
<feature type="domain" description="Nucleoside diphosphate kinase-like" evidence="15">
    <location>
        <begin position="1"/>
        <end position="138"/>
    </location>
</feature>
<evidence type="ECO:0000256" key="9">
    <source>
        <dbReference type="ARBA" id="ARBA00022840"/>
    </source>
</evidence>
<feature type="binding site" evidence="12">
    <location>
        <position position="112"/>
    </location>
    <ligand>
        <name>ATP</name>
        <dbReference type="ChEBI" id="CHEBI:30616"/>
    </ligand>
</feature>
<feature type="binding site" evidence="12">
    <location>
        <position position="102"/>
    </location>
    <ligand>
        <name>ATP</name>
        <dbReference type="ChEBI" id="CHEBI:30616"/>
    </ligand>
</feature>
<keyword evidence="6 12" id="KW-0479">Metal-binding</keyword>
<keyword evidence="7 12" id="KW-0547">Nucleotide-binding</keyword>
<dbReference type="PROSITE" id="PS51374">
    <property type="entry name" value="NDPK_LIKE"/>
    <property type="match status" value="1"/>
</dbReference>
<evidence type="ECO:0000256" key="8">
    <source>
        <dbReference type="ARBA" id="ARBA00022777"/>
    </source>
</evidence>
<keyword evidence="8 12" id="KW-0418">Kinase</keyword>
<dbReference type="EMBL" id="PFMR01000102">
    <property type="protein sequence ID" value="PIZ17608.1"/>
    <property type="molecule type" value="Genomic_DNA"/>
</dbReference>
<dbReference type="AlphaFoldDB" id="A0A2M7SDM0"/>
<comment type="caution">
    <text evidence="16">The sequence shown here is derived from an EMBL/GenBank/DDBJ whole genome shotgun (WGS) entry which is preliminary data.</text>
</comment>
<keyword evidence="11 12" id="KW-0546">Nucleotide metabolism</keyword>
<keyword evidence="9 12" id="KW-0067">ATP-binding</keyword>
<comment type="catalytic activity">
    <reaction evidence="12">
        <text>a ribonucleoside 5'-diphosphate + ATP = a ribonucleoside 5'-triphosphate + ADP</text>
        <dbReference type="Rhea" id="RHEA:18113"/>
        <dbReference type="ChEBI" id="CHEBI:30616"/>
        <dbReference type="ChEBI" id="CHEBI:57930"/>
        <dbReference type="ChEBI" id="CHEBI:61557"/>
        <dbReference type="ChEBI" id="CHEBI:456216"/>
        <dbReference type="EC" id="2.7.4.6"/>
    </reaction>
</comment>
<dbReference type="PRINTS" id="PR01243">
    <property type="entry name" value="NUCDPKINASE"/>
</dbReference>
<keyword evidence="12" id="KW-0963">Cytoplasm</keyword>
<proteinExistence type="inferred from homology"/>
<evidence type="ECO:0000256" key="12">
    <source>
        <dbReference type="HAMAP-Rule" id="MF_00451"/>
    </source>
</evidence>
<evidence type="ECO:0000256" key="7">
    <source>
        <dbReference type="ARBA" id="ARBA00022741"/>
    </source>
</evidence>
<evidence type="ECO:0000256" key="11">
    <source>
        <dbReference type="ARBA" id="ARBA00023080"/>
    </source>
</evidence>
<dbReference type="CDD" id="cd04413">
    <property type="entry name" value="NDPk_I"/>
    <property type="match status" value="1"/>
</dbReference>
<keyword evidence="12" id="KW-0597">Phosphoprotein</keyword>
<comment type="subunit">
    <text evidence="12">Homotetramer.</text>
</comment>
<dbReference type="SUPFAM" id="SSF54919">
    <property type="entry name" value="Nucleoside diphosphate kinase, NDK"/>
    <property type="match status" value="1"/>
</dbReference>
<dbReference type="InterPro" id="IPR001564">
    <property type="entry name" value="Nucleoside_diP_kinase"/>
</dbReference>
<dbReference type="NCBIfam" id="NF001908">
    <property type="entry name" value="PRK00668.1"/>
    <property type="match status" value="1"/>
</dbReference>
<keyword evidence="5 12" id="KW-0808">Transferase</keyword>
<organism evidence="16 17">
    <name type="scientific">Candidatus Desantisbacteria bacterium CG_4_10_14_0_8_um_filter_48_22</name>
    <dbReference type="NCBI Taxonomy" id="1974543"/>
    <lineage>
        <taxon>Bacteria</taxon>
        <taxon>Candidatus Desantisiibacteriota</taxon>
    </lineage>
</organism>
<evidence type="ECO:0000256" key="13">
    <source>
        <dbReference type="PROSITE-ProRule" id="PRU00706"/>
    </source>
</evidence>
<feature type="binding site" evidence="12">
    <location>
        <position position="9"/>
    </location>
    <ligand>
        <name>ATP</name>
        <dbReference type="ChEBI" id="CHEBI:30616"/>
    </ligand>
</feature>
<evidence type="ECO:0000256" key="4">
    <source>
        <dbReference type="ARBA" id="ARBA00017632"/>
    </source>
</evidence>
<dbReference type="HAMAP" id="MF_00451">
    <property type="entry name" value="NDP_kinase"/>
    <property type="match status" value="1"/>
</dbReference>
<dbReference type="GO" id="GO:0006241">
    <property type="term" value="P:CTP biosynthetic process"/>
    <property type="evidence" value="ECO:0007669"/>
    <property type="project" value="UniProtKB-UniRule"/>
</dbReference>